<evidence type="ECO:0000313" key="4">
    <source>
        <dbReference type="Proteomes" id="UP000000600"/>
    </source>
</evidence>
<dbReference type="GO" id="GO:1901673">
    <property type="term" value="P:regulation of mitotic spindle assembly"/>
    <property type="evidence" value="ECO:0000318"/>
    <property type="project" value="GO_Central"/>
</dbReference>
<dbReference type="InterPro" id="IPR051553">
    <property type="entry name" value="Ran_GTPase-activating"/>
</dbReference>
<dbReference type="Proteomes" id="UP000000600">
    <property type="component" value="Unassembled WGS sequence"/>
</dbReference>
<sequence length="1190" mass="140688">MQIQQQDLLYEFSISQVFNYNKEMTHVLYFGKIFANLQTESLRSHQQILTRVCLPENVFSNDQTKQNKGGEQQVAFVKVICKENMVFLFDNKSEMWAFGASNEGLLGLRIAGLVYPVNISQVMDTKIRYVTAAQNFVSVYTMKNRLYIWGKTDEMNLGDCLKQKRVEFSKTIDRRYEFQCCEISTLIQGNGMQERNNELQQMQSSSNKLYLLTTQSLYLISSQPIQIMQNFVGLACNQNHVLAWDTEGRVWSWGSHSDGKLGYMNFDQQEQVQPKIVENLTNRIIQCACGLNYSIALDVKGDIYGWGKGPFKIELLKATQPTKLIEKNKSFVKVIAGDDHFGALDMIGQLYVWGLNNNNCLGQMEEEVQKPTPFELSGLKVIDASMGPTCTVLIVPSGRLQKLPNLNLDSFTSQQKKCFIEEASLIRDFTERRNRQTLMQMLTPSQNKLYKPDDKEYDKANELIHKMQLKLDSPRIKPTFNSTHISHSLFSNNELSARTMRSPISFDNVQSKLNKLENNNPLYLPILPRFQMTSFMKEDEINLDFLIQTDDDELKYRYIQLVKDNSEDQVLMQLLDEQTTKKTHSTLTARNQVKTYKQQSEPKIIKFNDKYDKLDPNLLENVKKELAEISKERWKQYLKKRKIRENKINMLKTKFQMTKLEQMSKEEQIESNRLQAVEKNIKIQYTILRKEERLKTKLEGLQQQLQENSTEFQIKKKTEMKKEVAKFFAFIQLLQYFNFEACCQMFEEAAFRGLQKKRLLFQANNKAKIIQKAVRRRNIIKMINNKLGEKPRKILLSFIFRIRMSIRIKKRRALFRKLNLFYQKNQLFLKIRINLNVLMKSAKNIQVFCKYYNQTIKMQLSYLNFKWDEYMKQEFKGLVIDKDKEEQKLNQLQFFSEKQIQIMKQLSYPYKSNKQLIKDMLLNKKLKLKVDTLRTNILKRIPLLQSQEEETKDKEIRTSFNSILLPYTKYVENIIIPQNFRIRFDYQEIQLLNVLDKVNLEEAKLKMELLQTYQRIQRKDYIQQCRNYFQALCDFKQKNKISIGTERIKIMSKLGLDEVKQLKQKDELEYRILALKREINTKRIRIFDSALKENIFEKIKAFQQDNYPFQLLTYKLVVAYSKIEPPKLTMELSYKEWVRLFKNYHTDFKIRLQSIMSEARRAAAYKAKQIKRSTTIKSKSTLSKKVIDIV</sequence>
<dbReference type="PANTHER" id="PTHR45982">
    <property type="entry name" value="REGULATOR OF CHROMOSOME CONDENSATION"/>
    <property type="match status" value="1"/>
</dbReference>
<dbReference type="RefSeq" id="XP_001428575.1">
    <property type="nucleotide sequence ID" value="XM_001428538.1"/>
</dbReference>
<feature type="repeat" description="RCC1" evidence="1">
    <location>
        <begin position="248"/>
        <end position="300"/>
    </location>
</feature>
<accession>A0BRL0</accession>
<evidence type="ECO:0000256" key="2">
    <source>
        <dbReference type="SAM" id="Coils"/>
    </source>
</evidence>
<dbReference type="SUPFAM" id="SSF50985">
    <property type="entry name" value="RCC1/BLIP-II"/>
    <property type="match status" value="1"/>
</dbReference>
<evidence type="ECO:0008006" key="5">
    <source>
        <dbReference type="Google" id="ProtNLM"/>
    </source>
</evidence>
<proteinExistence type="predicted"/>
<dbReference type="InterPro" id="IPR000408">
    <property type="entry name" value="Reg_chr_condens"/>
</dbReference>
<reference evidence="3 4" key="1">
    <citation type="journal article" date="2006" name="Nature">
        <title>Global trends of whole-genome duplications revealed by the ciliate Paramecium tetraurelia.</title>
        <authorList>
            <consortium name="Genoscope"/>
            <person name="Aury J.-M."/>
            <person name="Jaillon O."/>
            <person name="Duret L."/>
            <person name="Noel B."/>
            <person name="Jubin C."/>
            <person name="Porcel B.M."/>
            <person name="Segurens B."/>
            <person name="Daubin V."/>
            <person name="Anthouard V."/>
            <person name="Aiach N."/>
            <person name="Arnaiz O."/>
            <person name="Billaut A."/>
            <person name="Beisson J."/>
            <person name="Blanc I."/>
            <person name="Bouhouche K."/>
            <person name="Camara F."/>
            <person name="Duharcourt S."/>
            <person name="Guigo R."/>
            <person name="Gogendeau D."/>
            <person name="Katinka M."/>
            <person name="Keller A.-M."/>
            <person name="Kissmehl R."/>
            <person name="Klotz C."/>
            <person name="Koll F."/>
            <person name="Le Moue A."/>
            <person name="Lepere C."/>
            <person name="Malinsky S."/>
            <person name="Nowacki M."/>
            <person name="Nowak J.K."/>
            <person name="Plattner H."/>
            <person name="Poulain J."/>
            <person name="Ruiz F."/>
            <person name="Serrano V."/>
            <person name="Zagulski M."/>
            <person name="Dessen P."/>
            <person name="Betermier M."/>
            <person name="Weissenbach J."/>
            <person name="Scarpelli C."/>
            <person name="Schachter V."/>
            <person name="Sperling L."/>
            <person name="Meyer E."/>
            <person name="Cohen J."/>
            <person name="Wincker P."/>
        </authorList>
    </citation>
    <scope>NUCLEOTIDE SEQUENCE [LARGE SCALE GENOMIC DNA]</scope>
    <source>
        <strain evidence="3 4">Stock d4-2</strain>
    </source>
</reference>
<dbReference type="STRING" id="5888.A0BRL0"/>
<dbReference type="GO" id="GO:0007346">
    <property type="term" value="P:regulation of mitotic cell cycle"/>
    <property type="evidence" value="ECO:0000318"/>
    <property type="project" value="GO_Central"/>
</dbReference>
<keyword evidence="2" id="KW-0175">Coiled coil</keyword>
<dbReference type="PROSITE" id="PS50012">
    <property type="entry name" value="RCC1_3"/>
    <property type="match status" value="3"/>
</dbReference>
<dbReference type="eggNOG" id="KOG1426">
    <property type="taxonomic scope" value="Eukaryota"/>
</dbReference>
<feature type="repeat" description="RCC1" evidence="1">
    <location>
        <begin position="348"/>
        <end position="397"/>
    </location>
</feature>
<protein>
    <recommendedName>
        <fullName evidence="5">Regulator of chromosome condensation 1/beta-lactamase-inhibitor protein II</fullName>
    </recommendedName>
</protein>
<feature type="repeat" description="RCC1" evidence="1">
    <location>
        <begin position="301"/>
        <end position="347"/>
    </location>
</feature>
<dbReference type="EMBL" id="CT868012">
    <property type="protein sequence ID" value="CAK61177.1"/>
    <property type="molecule type" value="Genomic_DNA"/>
</dbReference>
<dbReference type="InterPro" id="IPR009091">
    <property type="entry name" value="RCC1/BLIP-II"/>
</dbReference>
<dbReference type="Gene3D" id="2.130.10.30">
    <property type="entry name" value="Regulator of chromosome condensation 1/beta-lactamase-inhibitor protein II"/>
    <property type="match status" value="2"/>
</dbReference>
<name>A0BRL0_PARTE</name>
<dbReference type="PANTHER" id="PTHR45982:SF1">
    <property type="entry name" value="REGULATOR OF CHROMOSOME CONDENSATION"/>
    <property type="match status" value="1"/>
</dbReference>
<dbReference type="Pfam" id="PF00415">
    <property type="entry name" value="RCC1"/>
    <property type="match status" value="2"/>
</dbReference>
<dbReference type="OMA" id="KSEMWAF"/>
<gene>
    <name evidence="3" type="ORF">GSPATT00031408001</name>
</gene>
<dbReference type="OrthoDB" id="297375at2759"/>
<dbReference type="KEGG" id="ptm:GSPATT00031408001"/>
<evidence type="ECO:0000256" key="1">
    <source>
        <dbReference type="PROSITE-ProRule" id="PRU00235"/>
    </source>
</evidence>
<dbReference type="GO" id="GO:0005737">
    <property type="term" value="C:cytoplasm"/>
    <property type="evidence" value="ECO:0000318"/>
    <property type="project" value="GO_Central"/>
</dbReference>
<dbReference type="GeneID" id="5014359"/>
<dbReference type="AlphaFoldDB" id="A0BRL0"/>
<evidence type="ECO:0000313" key="3">
    <source>
        <dbReference type="EMBL" id="CAK61177.1"/>
    </source>
</evidence>
<keyword evidence="4" id="KW-1185">Reference proteome</keyword>
<organism evidence="3 4">
    <name type="scientific">Paramecium tetraurelia</name>
    <dbReference type="NCBI Taxonomy" id="5888"/>
    <lineage>
        <taxon>Eukaryota</taxon>
        <taxon>Sar</taxon>
        <taxon>Alveolata</taxon>
        <taxon>Ciliophora</taxon>
        <taxon>Intramacronucleata</taxon>
        <taxon>Oligohymenophorea</taxon>
        <taxon>Peniculida</taxon>
        <taxon>Parameciidae</taxon>
        <taxon>Paramecium</taxon>
    </lineage>
</organism>
<dbReference type="InParanoid" id="A0BRL0"/>
<feature type="coiled-coil region" evidence="2">
    <location>
        <begin position="660"/>
        <end position="711"/>
    </location>
</feature>
<dbReference type="HOGENOM" id="CLU_274116_0_0_1"/>